<dbReference type="InterPro" id="IPR014710">
    <property type="entry name" value="RmlC-like_jellyroll"/>
</dbReference>
<keyword evidence="1" id="KW-0805">Transcription regulation</keyword>
<dbReference type="GO" id="GO:0003700">
    <property type="term" value="F:DNA-binding transcription factor activity"/>
    <property type="evidence" value="ECO:0007669"/>
    <property type="project" value="InterPro"/>
</dbReference>
<dbReference type="Pfam" id="PF12833">
    <property type="entry name" value="HTH_18"/>
    <property type="match status" value="1"/>
</dbReference>
<dbReference type="PANTHER" id="PTHR43280">
    <property type="entry name" value="ARAC-FAMILY TRANSCRIPTIONAL REGULATOR"/>
    <property type="match status" value="1"/>
</dbReference>
<dbReference type="Proteomes" id="UP000198942">
    <property type="component" value="Unassembled WGS sequence"/>
</dbReference>
<proteinExistence type="predicted"/>
<dbReference type="PROSITE" id="PS00041">
    <property type="entry name" value="HTH_ARAC_FAMILY_1"/>
    <property type="match status" value="1"/>
</dbReference>
<evidence type="ECO:0000313" key="5">
    <source>
        <dbReference type="EMBL" id="SEO95686.1"/>
    </source>
</evidence>
<feature type="domain" description="HTH araC/xylS-type" evidence="4">
    <location>
        <begin position="195"/>
        <end position="294"/>
    </location>
</feature>
<dbReference type="InterPro" id="IPR003313">
    <property type="entry name" value="AraC-bd"/>
</dbReference>
<evidence type="ECO:0000256" key="1">
    <source>
        <dbReference type="ARBA" id="ARBA00023015"/>
    </source>
</evidence>
<evidence type="ECO:0000259" key="4">
    <source>
        <dbReference type="PROSITE" id="PS01124"/>
    </source>
</evidence>
<dbReference type="SUPFAM" id="SSF46689">
    <property type="entry name" value="Homeodomain-like"/>
    <property type="match status" value="2"/>
</dbReference>
<evidence type="ECO:0000256" key="2">
    <source>
        <dbReference type="ARBA" id="ARBA00023125"/>
    </source>
</evidence>
<dbReference type="InterPro" id="IPR018060">
    <property type="entry name" value="HTH_AraC"/>
</dbReference>
<evidence type="ECO:0000313" key="6">
    <source>
        <dbReference type="Proteomes" id="UP000198942"/>
    </source>
</evidence>
<protein>
    <submittedName>
        <fullName evidence="5">AraC-type DNA-binding protein</fullName>
    </submittedName>
</protein>
<dbReference type="EMBL" id="FOCL01000017">
    <property type="protein sequence ID" value="SEO95686.1"/>
    <property type="molecule type" value="Genomic_DNA"/>
</dbReference>
<evidence type="ECO:0000256" key="3">
    <source>
        <dbReference type="ARBA" id="ARBA00023163"/>
    </source>
</evidence>
<dbReference type="InterPro" id="IPR011051">
    <property type="entry name" value="RmlC_Cupin_sf"/>
</dbReference>
<name>A0A1H8TXZ0_9SPHI</name>
<dbReference type="Gene3D" id="2.60.120.10">
    <property type="entry name" value="Jelly Rolls"/>
    <property type="match status" value="1"/>
</dbReference>
<dbReference type="PANTHER" id="PTHR43280:SF2">
    <property type="entry name" value="HTH-TYPE TRANSCRIPTIONAL REGULATOR EXSA"/>
    <property type="match status" value="1"/>
</dbReference>
<keyword evidence="2 5" id="KW-0238">DNA-binding</keyword>
<dbReference type="SMART" id="SM00342">
    <property type="entry name" value="HTH_ARAC"/>
    <property type="match status" value="1"/>
</dbReference>
<keyword evidence="3" id="KW-0804">Transcription</keyword>
<accession>A0A1H8TXZ0</accession>
<organism evidence="5 6">
    <name type="scientific">Mucilaginibacter gossypiicola</name>
    <dbReference type="NCBI Taxonomy" id="551995"/>
    <lineage>
        <taxon>Bacteria</taxon>
        <taxon>Pseudomonadati</taxon>
        <taxon>Bacteroidota</taxon>
        <taxon>Sphingobacteriia</taxon>
        <taxon>Sphingobacteriales</taxon>
        <taxon>Sphingobacteriaceae</taxon>
        <taxon>Mucilaginibacter</taxon>
    </lineage>
</organism>
<dbReference type="PROSITE" id="PS01124">
    <property type="entry name" value="HTH_ARAC_FAMILY_2"/>
    <property type="match status" value="1"/>
</dbReference>
<reference evidence="6" key="1">
    <citation type="submission" date="2016-10" db="EMBL/GenBank/DDBJ databases">
        <authorList>
            <person name="Varghese N."/>
            <person name="Submissions S."/>
        </authorList>
    </citation>
    <scope>NUCLEOTIDE SEQUENCE [LARGE SCALE GENOMIC DNA]</scope>
    <source>
        <strain evidence="6">Gh-48</strain>
    </source>
</reference>
<dbReference type="Gene3D" id="1.10.10.60">
    <property type="entry name" value="Homeodomain-like"/>
    <property type="match status" value="2"/>
</dbReference>
<dbReference type="Pfam" id="PF02311">
    <property type="entry name" value="AraC_binding"/>
    <property type="match status" value="1"/>
</dbReference>
<dbReference type="InterPro" id="IPR018062">
    <property type="entry name" value="HTH_AraC-typ_CS"/>
</dbReference>
<keyword evidence="6" id="KW-1185">Reference proteome</keyword>
<dbReference type="AlphaFoldDB" id="A0A1H8TXZ0"/>
<dbReference type="GO" id="GO:0043565">
    <property type="term" value="F:sequence-specific DNA binding"/>
    <property type="evidence" value="ECO:0007669"/>
    <property type="project" value="InterPro"/>
</dbReference>
<sequence>MINRNHVMKVLQFTIPVPHNKSVIVERVSLPHHYPYLHRHKEIQLTWIRNGEGTLIVGNNVHDFCAGDVFLIGANLPHVFKSSSEYFERNSGRQIEALNLFFNLDETLLALFSMPEMKQALTFFQQFKPGFKVPYSILDKVTDTMIELDNSSGPDQIIQFFNLIGHFTAAKCKFNMLSTQNKLPDITENEGIRISRIYNYVMQHYHQTIGLEDVAGIACMTPGSFCRYFKKHTGHTFVEFLNEVRINEACKKLIAHKFESINNIAYKCGFLSITNFNRVFKSLMGITPKHYVDSYNNNIFNVNMKSSFRRLPDFTDVRKSRVLVS</sequence>
<dbReference type="SUPFAM" id="SSF51182">
    <property type="entry name" value="RmlC-like cupins"/>
    <property type="match status" value="1"/>
</dbReference>
<gene>
    <name evidence="5" type="ORF">SAMN05192574_11745</name>
</gene>
<dbReference type="InterPro" id="IPR009057">
    <property type="entry name" value="Homeodomain-like_sf"/>
</dbReference>
<dbReference type="STRING" id="551995.SAMN05192574_11745"/>